<proteinExistence type="inferred from homology"/>
<dbReference type="PANTHER" id="PTHR23405">
    <property type="entry name" value="MAINTENANCE OF KILLER 16 MAK16 PROTEIN-RELATED"/>
    <property type="match status" value="1"/>
</dbReference>
<dbReference type="GO" id="GO:0000460">
    <property type="term" value="P:maturation of 5.8S rRNA"/>
    <property type="evidence" value="ECO:0007669"/>
    <property type="project" value="TreeGrafter"/>
</dbReference>
<comment type="similarity">
    <text evidence="2 4">Belongs to the MAK16 family.</text>
</comment>
<name>A0AAV9IQF8_CYACA</name>
<sequence>MQNDDVIWSLIGNKNFCSYKAETRRENEAFCRNRFNVTGLCNRQSCPLANSRYATILEREDGVLYLYMKTIERAHTPSQLWERVRLSNSYEQALAQVSKRLKYWPAFLVHCAKQRLTKMVEYLERKRKLRMQPQPELVPIKKKTERRERVREQRALASAQLERSIEGELTRRLQRGAYGDLYAQGQLDMERVHEANELEQQAEVLANGKAQALYEVESESEAVSEYEMEEEWDDELSADAETDDIEEAHRAHEESARHFDFDDDNDIEDAVRSDADEDAARAALQRRARHRRADRSGVPDGATTRRRRGRKVEWEVEHERENN</sequence>
<dbReference type="Pfam" id="PF01778">
    <property type="entry name" value="Ribosomal_L28e"/>
    <property type="match status" value="1"/>
</dbReference>
<feature type="compositionally biased region" description="Basic and acidic residues" evidence="5">
    <location>
        <begin position="247"/>
        <end position="260"/>
    </location>
</feature>
<evidence type="ECO:0000256" key="1">
    <source>
        <dbReference type="ARBA" id="ARBA00004123"/>
    </source>
</evidence>
<feature type="compositionally biased region" description="Basic and acidic residues" evidence="5">
    <location>
        <begin position="269"/>
        <end position="280"/>
    </location>
</feature>
<gene>
    <name evidence="7" type="ORF">CDCA_CDCA02G0579</name>
</gene>
<dbReference type="GO" id="GO:0000470">
    <property type="term" value="P:maturation of LSU-rRNA"/>
    <property type="evidence" value="ECO:0007669"/>
    <property type="project" value="TreeGrafter"/>
</dbReference>
<evidence type="ECO:0000256" key="2">
    <source>
        <dbReference type="ARBA" id="ARBA00005514"/>
    </source>
</evidence>
<reference evidence="7 8" key="1">
    <citation type="submission" date="2022-07" db="EMBL/GenBank/DDBJ databases">
        <title>Genome-wide signatures of adaptation to extreme environments.</title>
        <authorList>
            <person name="Cho C.H."/>
            <person name="Yoon H.S."/>
        </authorList>
    </citation>
    <scope>NUCLEOTIDE SEQUENCE [LARGE SCALE GENOMIC DNA]</scope>
    <source>
        <strain evidence="7 8">DBV 063 E5</strain>
    </source>
</reference>
<dbReference type="GO" id="GO:0005730">
    <property type="term" value="C:nucleolus"/>
    <property type="evidence" value="ECO:0007669"/>
    <property type="project" value="UniProtKB-UniRule"/>
</dbReference>
<evidence type="ECO:0000259" key="6">
    <source>
        <dbReference type="Pfam" id="PF01778"/>
    </source>
</evidence>
<evidence type="ECO:0000313" key="7">
    <source>
        <dbReference type="EMBL" id="KAK4534554.1"/>
    </source>
</evidence>
<protein>
    <recommendedName>
        <fullName evidence="4">Protein MAK16 homolog</fullName>
    </recommendedName>
</protein>
<dbReference type="Proteomes" id="UP001301350">
    <property type="component" value="Unassembled WGS sequence"/>
</dbReference>
<accession>A0AAV9IQF8</accession>
<feature type="domain" description="Ribosomal eL28/Mak16" evidence="6">
    <location>
        <begin position="6"/>
        <end position="122"/>
    </location>
</feature>
<organism evidence="7 8">
    <name type="scientific">Cyanidium caldarium</name>
    <name type="common">Red alga</name>
    <dbReference type="NCBI Taxonomy" id="2771"/>
    <lineage>
        <taxon>Eukaryota</taxon>
        <taxon>Rhodophyta</taxon>
        <taxon>Bangiophyceae</taxon>
        <taxon>Cyanidiales</taxon>
        <taxon>Cyanidiaceae</taxon>
        <taxon>Cyanidium</taxon>
    </lineage>
</organism>
<evidence type="ECO:0000256" key="4">
    <source>
        <dbReference type="PIRNR" id="PIRNR003352"/>
    </source>
</evidence>
<dbReference type="PANTHER" id="PTHR23405:SF4">
    <property type="entry name" value="PROTEIN MAK16 HOMOLOG"/>
    <property type="match status" value="1"/>
</dbReference>
<feature type="compositionally biased region" description="Basic and acidic residues" evidence="5">
    <location>
        <begin position="311"/>
        <end position="323"/>
    </location>
</feature>
<dbReference type="FunFam" id="3.30.390.110:FF:000001">
    <property type="entry name" value="Protein MAK16 homolog"/>
    <property type="match status" value="1"/>
</dbReference>
<dbReference type="Pfam" id="PF04874">
    <property type="entry name" value="Mak16"/>
    <property type="match status" value="1"/>
</dbReference>
<feature type="compositionally biased region" description="Acidic residues" evidence="5">
    <location>
        <begin position="218"/>
        <end position="246"/>
    </location>
</feature>
<dbReference type="AlphaFoldDB" id="A0AAV9IQF8"/>
<dbReference type="PIRSF" id="PIRSF003352">
    <property type="entry name" value="MAK16"/>
    <property type="match status" value="1"/>
</dbReference>
<evidence type="ECO:0000256" key="5">
    <source>
        <dbReference type="SAM" id="MobiDB-lite"/>
    </source>
</evidence>
<evidence type="ECO:0000313" key="8">
    <source>
        <dbReference type="Proteomes" id="UP001301350"/>
    </source>
</evidence>
<keyword evidence="3 4" id="KW-0539">Nucleus</keyword>
<evidence type="ECO:0000256" key="3">
    <source>
        <dbReference type="ARBA" id="ARBA00023242"/>
    </source>
</evidence>
<dbReference type="EMBL" id="JANCYW010000002">
    <property type="protein sequence ID" value="KAK4534554.1"/>
    <property type="molecule type" value="Genomic_DNA"/>
</dbReference>
<comment type="subcellular location">
    <subcellularLocation>
        <location evidence="1">Nucleus</location>
    </subcellularLocation>
</comment>
<keyword evidence="8" id="KW-1185">Reference proteome</keyword>
<dbReference type="Gene3D" id="3.30.390.110">
    <property type="match status" value="1"/>
</dbReference>
<feature type="compositionally biased region" description="Basic residues" evidence="5">
    <location>
        <begin position="284"/>
        <end position="293"/>
    </location>
</feature>
<dbReference type="GO" id="GO:0030687">
    <property type="term" value="C:preribosome, large subunit precursor"/>
    <property type="evidence" value="ECO:0007669"/>
    <property type="project" value="TreeGrafter"/>
</dbReference>
<dbReference type="InterPro" id="IPR006958">
    <property type="entry name" value="Mak16"/>
</dbReference>
<dbReference type="InterPro" id="IPR029004">
    <property type="entry name" value="Ribosomal_eL28/Mak16"/>
</dbReference>
<feature type="region of interest" description="Disordered" evidence="5">
    <location>
        <begin position="218"/>
        <end position="323"/>
    </location>
</feature>
<comment type="caution">
    <text evidence="7">The sequence shown here is derived from an EMBL/GenBank/DDBJ whole genome shotgun (WGS) entry which is preliminary data.</text>
</comment>